<dbReference type="PROSITE" id="PS51635">
    <property type="entry name" value="PNPLA"/>
    <property type="match status" value="1"/>
</dbReference>
<protein>
    <submittedName>
        <fullName evidence="4">Conserved protein YqhO</fullName>
    </submittedName>
</protein>
<name>A0A081BMA2_9BACT</name>
<feature type="active site" description="Proton acceptor" evidence="2">
    <location>
        <position position="194"/>
    </location>
</feature>
<dbReference type="GO" id="GO:0016042">
    <property type="term" value="P:lipid catabolic process"/>
    <property type="evidence" value="ECO:0007669"/>
    <property type="project" value="UniProtKB-UniRule"/>
</dbReference>
<feature type="short sequence motif" description="GXGXXG" evidence="2">
    <location>
        <begin position="10"/>
        <end position="15"/>
    </location>
</feature>
<keyword evidence="2" id="KW-0442">Lipid degradation</keyword>
<reference evidence="4" key="1">
    <citation type="journal article" date="2015" name="PeerJ">
        <title>First genomic representation of candidate bacterial phylum KSB3 points to enhanced environmental sensing as a trigger of wastewater bulking.</title>
        <authorList>
            <person name="Sekiguchi Y."/>
            <person name="Ohashi A."/>
            <person name="Parks D.H."/>
            <person name="Yamauchi T."/>
            <person name="Tyson G.W."/>
            <person name="Hugenholtz P."/>
        </authorList>
    </citation>
    <scope>NUCLEOTIDE SEQUENCE [LARGE SCALE GENOMIC DNA]</scope>
</reference>
<dbReference type="EMBL" id="DF820457">
    <property type="protein sequence ID" value="GAK51518.1"/>
    <property type="molecule type" value="Genomic_DNA"/>
</dbReference>
<accession>A0A081BMA2</accession>
<evidence type="ECO:0000259" key="3">
    <source>
        <dbReference type="PROSITE" id="PS51635"/>
    </source>
</evidence>
<dbReference type="CDD" id="cd07207">
    <property type="entry name" value="Pat_ExoU_VipD_like"/>
    <property type="match status" value="1"/>
</dbReference>
<dbReference type="InterPro" id="IPR016035">
    <property type="entry name" value="Acyl_Trfase/lysoPLipase"/>
</dbReference>
<evidence type="ECO:0000256" key="2">
    <source>
        <dbReference type="PROSITE-ProRule" id="PRU01161"/>
    </source>
</evidence>
<sequence>MQKIDAVFEGGGVKGIALVGAIAEIEKAGYEFECLAGTSAGAIVATLLAVGYTARELKTIIEKLPYHKMKDTSRIDRFWAFGQLMSIVFEYGIYEGRYFEIWLENLLKAQGKTQFGDLKDETQTDPKYQYKLQVIATDLTDRRLLVLPRDLADFGIEPEMFPISKAVRMSMSIPIFFEPVQLKDRKGNTHIIVDGGVLSNYPVWLLDDGTCNPPWPTFGFKLVEHDQRKLREPERNPIHNTWNYLNALAGTLLDAHDSYHISMSKGDYDRTIGIPTTVNLYGSAKEIQGTNFDLKQEEQELLYQNGVDAAQRFLKIWDFEAWKVKYRQTISRSTEYQP</sequence>
<feature type="domain" description="PNPLA" evidence="3">
    <location>
        <begin position="6"/>
        <end position="207"/>
    </location>
</feature>
<feature type="short sequence motif" description="DGA/G" evidence="2">
    <location>
        <begin position="194"/>
        <end position="196"/>
    </location>
</feature>
<proteinExistence type="predicted"/>
<dbReference type="InterPro" id="IPR052580">
    <property type="entry name" value="Lipid_Hydrolase"/>
</dbReference>
<dbReference type="AlphaFoldDB" id="A0A081BMA2"/>
<dbReference type="GO" id="GO:0016787">
    <property type="term" value="F:hydrolase activity"/>
    <property type="evidence" value="ECO:0007669"/>
    <property type="project" value="UniProtKB-UniRule"/>
</dbReference>
<dbReference type="PANTHER" id="PTHR46394">
    <property type="entry name" value="ANNEXIN"/>
    <property type="match status" value="1"/>
</dbReference>
<dbReference type="Proteomes" id="UP000030700">
    <property type="component" value="Unassembled WGS sequence"/>
</dbReference>
<dbReference type="PANTHER" id="PTHR46394:SF1">
    <property type="entry name" value="PNPLA DOMAIN-CONTAINING PROTEIN"/>
    <property type="match status" value="1"/>
</dbReference>
<dbReference type="SUPFAM" id="SSF52151">
    <property type="entry name" value="FabD/lysophospholipase-like"/>
    <property type="match status" value="1"/>
</dbReference>
<dbReference type="Gene3D" id="3.40.1090.10">
    <property type="entry name" value="Cytosolic phospholipase A2 catalytic domain"/>
    <property type="match status" value="2"/>
</dbReference>
<feature type="active site" description="Nucleophile" evidence="2">
    <location>
        <position position="39"/>
    </location>
</feature>
<dbReference type="HOGENOM" id="CLU_047251_3_0_0"/>
<dbReference type="InterPro" id="IPR002641">
    <property type="entry name" value="PNPLA_dom"/>
</dbReference>
<keyword evidence="2" id="KW-0378">Hydrolase</keyword>
<keyword evidence="1 2" id="KW-0443">Lipid metabolism</keyword>
<gene>
    <name evidence="4" type="ORF">U14_02763</name>
</gene>
<keyword evidence="5" id="KW-1185">Reference proteome</keyword>
<evidence type="ECO:0000256" key="1">
    <source>
        <dbReference type="ARBA" id="ARBA00023098"/>
    </source>
</evidence>
<evidence type="ECO:0000313" key="4">
    <source>
        <dbReference type="EMBL" id="GAK51518.1"/>
    </source>
</evidence>
<organism evidence="4">
    <name type="scientific">Candidatus Moduliflexus flocculans</name>
    <dbReference type="NCBI Taxonomy" id="1499966"/>
    <lineage>
        <taxon>Bacteria</taxon>
        <taxon>Candidatus Moduliflexota</taxon>
        <taxon>Candidatus Moduliflexia</taxon>
        <taxon>Candidatus Moduliflexales</taxon>
        <taxon>Candidatus Moduliflexaceae</taxon>
    </lineage>
</organism>
<evidence type="ECO:0000313" key="5">
    <source>
        <dbReference type="Proteomes" id="UP000030700"/>
    </source>
</evidence>
<feature type="short sequence motif" description="GXSXG" evidence="2">
    <location>
        <begin position="37"/>
        <end position="41"/>
    </location>
</feature>
<dbReference type="STRING" id="1499966.U14_02763"/>
<dbReference type="Pfam" id="PF01734">
    <property type="entry name" value="Patatin"/>
    <property type="match status" value="1"/>
</dbReference>